<comment type="subcellular location">
    <subcellularLocation>
        <location evidence="1">Cell membrane</location>
        <topology evidence="1">Multi-pass membrane protein</topology>
    </subcellularLocation>
</comment>
<dbReference type="STRING" id="150248.SAMN05216169_102827"/>
<evidence type="ECO:0000256" key="3">
    <source>
        <dbReference type="ARBA" id="ARBA00022692"/>
    </source>
</evidence>
<dbReference type="OrthoDB" id="9775950at2"/>
<evidence type="ECO:0000256" key="4">
    <source>
        <dbReference type="ARBA" id="ARBA00022989"/>
    </source>
</evidence>
<sequence>MERKDWLQGAFILTLAALFTKVLSAFYRIPYQNIAGDMGFYIYQQVYPFYGIFLALSTYGYPVAISKLIAENKQSVYEAAIVRFSFYFLSFIGMVMFSILYFGASFLATIMGDAQLVALIRAISFAFLLLPFTSVCRGYFQGRGEMVPTAVSQVVEQLIRVGAILFLSFLLLHYGFTVYDAGAGAMFGSLIGSFAALVVLAAYMLRKQMNIRASIRLPKQEKRKVFLFLAIHGVTICLANMVLVLMQLVDSLTLLPLLQQAGLGEFAKTAKGIYDRGQPFIQLGTVAATSFSLALVPMLSQRQTHREGVYTAARLAFVIGLGAVVGLVCILKQANTMLFKDHAGAMELTILATSILFTSLTLTFIAILQGLGDVFRPLFIVCIGMMLKWVFNIWFVPSWHTVGAAIATCAAYAIMFIIALFYVQKRMERPLLSIITVMKTMQAAVVMAMIVIGYVMLTNELSVHHGRLFSSLQAIGGVFIGAFVYIIMIVKKGIFTEKELFALPFGRYFTHIKQRKAG</sequence>
<keyword evidence="8" id="KW-1185">Reference proteome</keyword>
<feature type="transmembrane region" description="Helical" evidence="6">
    <location>
        <begin position="280"/>
        <end position="300"/>
    </location>
</feature>
<evidence type="ECO:0000313" key="7">
    <source>
        <dbReference type="EMBL" id="SFA51363.1"/>
    </source>
</evidence>
<feature type="transmembrane region" description="Helical" evidence="6">
    <location>
        <begin position="86"/>
        <end position="110"/>
    </location>
</feature>
<feature type="transmembrane region" description="Helical" evidence="6">
    <location>
        <begin position="116"/>
        <end position="140"/>
    </location>
</feature>
<feature type="transmembrane region" description="Helical" evidence="6">
    <location>
        <begin position="161"/>
        <end position="179"/>
    </location>
</feature>
<dbReference type="InterPro" id="IPR050833">
    <property type="entry name" value="Poly_Biosynth_Transport"/>
</dbReference>
<evidence type="ECO:0000256" key="6">
    <source>
        <dbReference type="SAM" id="Phobius"/>
    </source>
</evidence>
<keyword evidence="3 6" id="KW-0812">Transmembrane</keyword>
<feature type="transmembrane region" description="Helical" evidence="6">
    <location>
        <begin position="402"/>
        <end position="423"/>
    </location>
</feature>
<name>A0A1I0TII9_9BACL</name>
<dbReference type="InterPro" id="IPR024923">
    <property type="entry name" value="PG_synth_SpoVB"/>
</dbReference>
<organism evidence="7 8">
    <name type="scientific">Anoxybacillus pushchinoensis</name>
    <dbReference type="NCBI Taxonomy" id="150248"/>
    <lineage>
        <taxon>Bacteria</taxon>
        <taxon>Bacillati</taxon>
        <taxon>Bacillota</taxon>
        <taxon>Bacilli</taxon>
        <taxon>Bacillales</taxon>
        <taxon>Anoxybacillaceae</taxon>
        <taxon>Anoxybacillus</taxon>
    </lineage>
</organism>
<evidence type="ECO:0000256" key="5">
    <source>
        <dbReference type="ARBA" id="ARBA00023136"/>
    </source>
</evidence>
<dbReference type="GO" id="GO:0005886">
    <property type="term" value="C:plasma membrane"/>
    <property type="evidence" value="ECO:0007669"/>
    <property type="project" value="UniProtKB-SubCell"/>
</dbReference>
<evidence type="ECO:0000256" key="1">
    <source>
        <dbReference type="ARBA" id="ARBA00004651"/>
    </source>
</evidence>
<feature type="transmembrane region" description="Helical" evidence="6">
    <location>
        <begin position="346"/>
        <end position="368"/>
    </location>
</feature>
<feature type="transmembrane region" description="Helical" evidence="6">
    <location>
        <begin position="468"/>
        <end position="490"/>
    </location>
</feature>
<proteinExistence type="predicted"/>
<dbReference type="RefSeq" id="WP_091703139.1">
    <property type="nucleotide sequence ID" value="NZ_FOJQ01000028.1"/>
</dbReference>
<feature type="transmembrane region" description="Helical" evidence="6">
    <location>
        <begin position="312"/>
        <end position="334"/>
    </location>
</feature>
<dbReference type="CDD" id="cd13124">
    <property type="entry name" value="MATE_SpoVB_like"/>
    <property type="match status" value="1"/>
</dbReference>
<protein>
    <submittedName>
        <fullName evidence="7">Polysaccharide transporter, PST family</fullName>
    </submittedName>
</protein>
<dbReference type="Pfam" id="PF01943">
    <property type="entry name" value="Polysacc_synt"/>
    <property type="match status" value="1"/>
</dbReference>
<feature type="transmembrane region" description="Helical" evidence="6">
    <location>
        <begin position="430"/>
        <end position="456"/>
    </location>
</feature>
<keyword evidence="4 6" id="KW-1133">Transmembrane helix</keyword>
<feature type="transmembrane region" description="Helical" evidence="6">
    <location>
        <begin position="225"/>
        <end position="249"/>
    </location>
</feature>
<feature type="transmembrane region" description="Helical" evidence="6">
    <location>
        <begin position="48"/>
        <end position="65"/>
    </location>
</feature>
<gene>
    <name evidence="7" type="ORF">SAMN05216169_102827</name>
</gene>
<keyword evidence="2" id="KW-1003">Cell membrane</keyword>
<dbReference type="InterPro" id="IPR002797">
    <property type="entry name" value="Polysacc_synth"/>
</dbReference>
<accession>A0A1I0TII9</accession>
<dbReference type="PANTHER" id="PTHR30250:SF29">
    <property type="entry name" value="POLYSACCHARIDE BIOSYNTHESIS PROTEIN C-TERMINAL DOMAIN-CONTAINING PROTEIN"/>
    <property type="match status" value="1"/>
</dbReference>
<evidence type="ECO:0000256" key="2">
    <source>
        <dbReference type="ARBA" id="ARBA00022475"/>
    </source>
</evidence>
<feature type="transmembrane region" description="Helical" evidence="6">
    <location>
        <begin position="185"/>
        <end position="205"/>
    </location>
</feature>
<feature type="transmembrane region" description="Helical" evidence="6">
    <location>
        <begin position="375"/>
        <end position="396"/>
    </location>
</feature>
<keyword evidence="5 6" id="KW-0472">Membrane</keyword>
<dbReference type="EMBL" id="FOJQ01000028">
    <property type="protein sequence ID" value="SFA51363.1"/>
    <property type="molecule type" value="Genomic_DNA"/>
</dbReference>
<dbReference type="Proteomes" id="UP000198979">
    <property type="component" value="Unassembled WGS sequence"/>
</dbReference>
<reference evidence="8" key="1">
    <citation type="submission" date="2016-10" db="EMBL/GenBank/DDBJ databases">
        <authorList>
            <person name="Varghese N."/>
            <person name="Submissions S."/>
        </authorList>
    </citation>
    <scope>NUCLEOTIDE SEQUENCE [LARGE SCALE GENOMIC DNA]</scope>
    <source>
        <strain evidence="8">K1</strain>
    </source>
</reference>
<dbReference type="AlphaFoldDB" id="A0A1I0TII9"/>
<dbReference type="PIRSF" id="PIRSF038958">
    <property type="entry name" value="PG_synth_SpoVB"/>
    <property type="match status" value="1"/>
</dbReference>
<evidence type="ECO:0000313" key="8">
    <source>
        <dbReference type="Proteomes" id="UP000198979"/>
    </source>
</evidence>
<dbReference type="PANTHER" id="PTHR30250">
    <property type="entry name" value="PST FAMILY PREDICTED COLANIC ACID TRANSPORTER"/>
    <property type="match status" value="1"/>
</dbReference>